<name>A0ABP5SCT6_9ACTN</name>
<evidence type="ECO:0000256" key="1">
    <source>
        <dbReference type="SAM" id="MobiDB-lite"/>
    </source>
</evidence>
<reference evidence="3" key="1">
    <citation type="journal article" date="2019" name="Int. J. Syst. Evol. Microbiol.">
        <title>The Global Catalogue of Microorganisms (GCM) 10K type strain sequencing project: providing services to taxonomists for standard genome sequencing and annotation.</title>
        <authorList>
            <consortium name="The Broad Institute Genomics Platform"/>
            <consortium name="The Broad Institute Genome Sequencing Center for Infectious Disease"/>
            <person name="Wu L."/>
            <person name="Ma J."/>
        </authorList>
    </citation>
    <scope>NUCLEOTIDE SEQUENCE [LARGE SCALE GENOMIC DNA]</scope>
    <source>
        <strain evidence="3">JCM 4316</strain>
    </source>
</reference>
<evidence type="ECO:0008006" key="4">
    <source>
        <dbReference type="Google" id="ProtNLM"/>
    </source>
</evidence>
<protein>
    <recommendedName>
        <fullName evidence="4">DNA primase</fullName>
    </recommendedName>
</protein>
<gene>
    <name evidence="2" type="ORF">GCM10010246_08890</name>
</gene>
<evidence type="ECO:0000313" key="2">
    <source>
        <dbReference type="EMBL" id="GAA2328655.1"/>
    </source>
</evidence>
<comment type="caution">
    <text evidence="2">The sequence shown here is derived from an EMBL/GenBank/DDBJ whole genome shotgun (WGS) entry which is preliminary data.</text>
</comment>
<keyword evidence="3" id="KW-1185">Reference proteome</keyword>
<feature type="region of interest" description="Disordered" evidence="1">
    <location>
        <begin position="1"/>
        <end position="68"/>
    </location>
</feature>
<evidence type="ECO:0000313" key="3">
    <source>
        <dbReference type="Proteomes" id="UP001500253"/>
    </source>
</evidence>
<proteinExistence type="predicted"/>
<dbReference type="EMBL" id="BAAASD010000003">
    <property type="protein sequence ID" value="GAA2328655.1"/>
    <property type="molecule type" value="Genomic_DNA"/>
</dbReference>
<accession>A0ABP5SCT6</accession>
<sequence>MAAGQAADEVLVDAVEDEEPEDDDEDDEDASDDEDEEEDEEDPSLFEAVDFDEPPPVLLDEEPRLSFR</sequence>
<dbReference type="Proteomes" id="UP001500253">
    <property type="component" value="Unassembled WGS sequence"/>
</dbReference>
<feature type="compositionally biased region" description="Acidic residues" evidence="1">
    <location>
        <begin position="10"/>
        <end position="53"/>
    </location>
</feature>
<organism evidence="2 3">
    <name type="scientific">Streptomyces cuspidosporus</name>
    <dbReference type="NCBI Taxonomy" id="66882"/>
    <lineage>
        <taxon>Bacteria</taxon>
        <taxon>Bacillati</taxon>
        <taxon>Actinomycetota</taxon>
        <taxon>Actinomycetes</taxon>
        <taxon>Kitasatosporales</taxon>
        <taxon>Streptomycetaceae</taxon>
        <taxon>Streptomyces</taxon>
    </lineage>
</organism>